<organism evidence="1 2">
    <name type="scientific">Cohnella terricola</name>
    <dbReference type="NCBI Taxonomy" id="1289167"/>
    <lineage>
        <taxon>Bacteria</taxon>
        <taxon>Bacillati</taxon>
        <taxon>Bacillota</taxon>
        <taxon>Bacilli</taxon>
        <taxon>Bacillales</taxon>
        <taxon>Paenibacillaceae</taxon>
        <taxon>Cohnella</taxon>
    </lineage>
</organism>
<evidence type="ECO:0000313" key="1">
    <source>
        <dbReference type="EMBL" id="TVY01441.1"/>
    </source>
</evidence>
<accession>A0A559JNI4</accession>
<evidence type="ECO:0000313" key="2">
    <source>
        <dbReference type="Proteomes" id="UP000316330"/>
    </source>
</evidence>
<keyword evidence="2" id="KW-1185">Reference proteome</keyword>
<dbReference type="Proteomes" id="UP000316330">
    <property type="component" value="Unassembled WGS sequence"/>
</dbReference>
<dbReference type="RefSeq" id="WP_144700766.1">
    <property type="nucleotide sequence ID" value="NZ_VNJJ01000004.1"/>
</dbReference>
<reference evidence="1 2" key="1">
    <citation type="submission" date="2019-07" db="EMBL/GenBank/DDBJ databases">
        <authorList>
            <person name="Kim J."/>
        </authorList>
    </citation>
    <scope>NUCLEOTIDE SEQUENCE [LARGE SCALE GENOMIC DNA]</scope>
    <source>
        <strain evidence="1 2">G13</strain>
    </source>
</reference>
<dbReference type="OrthoDB" id="1651838at2"/>
<sequence>MSDTFQGSNGKFIVDPLKITIKYIGEDDEEIYLKNITSIELQKPAFLQLGYIKFNHPSSDKSVIKVAGNDQYQNMVKAKQLIEQYLSPGYHQAPPAPPSTTALLAAEFKANNGALIVEPDKITLKFK</sequence>
<dbReference type="EMBL" id="VNJJ01000004">
    <property type="protein sequence ID" value="TVY01441.1"/>
    <property type="molecule type" value="Genomic_DNA"/>
</dbReference>
<gene>
    <name evidence="1" type="ORF">FPZ45_09920</name>
</gene>
<protein>
    <submittedName>
        <fullName evidence="1">Uncharacterized protein</fullName>
    </submittedName>
</protein>
<name>A0A559JNI4_9BACL</name>
<comment type="caution">
    <text evidence="1">The sequence shown here is derived from an EMBL/GenBank/DDBJ whole genome shotgun (WGS) entry which is preliminary data.</text>
</comment>
<proteinExistence type="predicted"/>
<dbReference type="AlphaFoldDB" id="A0A559JNI4"/>